<accession>A0A409WQ59</accession>
<protein>
    <submittedName>
        <fullName evidence="1">Uncharacterized protein</fullName>
    </submittedName>
</protein>
<gene>
    <name evidence="1" type="ORF">CVT25_001639</name>
</gene>
<dbReference type="OrthoDB" id="2918850at2759"/>
<dbReference type="AlphaFoldDB" id="A0A409WQ59"/>
<dbReference type="InParanoid" id="A0A409WQ59"/>
<organism evidence="1 2">
    <name type="scientific">Psilocybe cyanescens</name>
    <dbReference type="NCBI Taxonomy" id="93625"/>
    <lineage>
        <taxon>Eukaryota</taxon>
        <taxon>Fungi</taxon>
        <taxon>Dikarya</taxon>
        <taxon>Basidiomycota</taxon>
        <taxon>Agaricomycotina</taxon>
        <taxon>Agaricomycetes</taxon>
        <taxon>Agaricomycetidae</taxon>
        <taxon>Agaricales</taxon>
        <taxon>Agaricineae</taxon>
        <taxon>Strophariaceae</taxon>
        <taxon>Psilocybe</taxon>
    </lineage>
</organism>
<sequence length="211" mass="23045">MPQSESSVKGTHPTRSDKFNALLRIFTMKFTTSFLALVAAAQSIMAMPFLSSESGDLAPVPVTKLVCDGDSYKCTASLDFGDGRWVAQWNTAVFHTGLFGAPDHKEAMVDMVMAPVPVNKLVCDGDTYKCTANLDYGDGKWVAQWSTNVFHQGFIFEEPSLAPVPVTRLTCDGETYKCTANLKFGDGHWVAQWGTSVFHTSSATKPAFLQQ</sequence>
<evidence type="ECO:0000313" key="1">
    <source>
        <dbReference type="EMBL" id="PPQ80633.1"/>
    </source>
</evidence>
<reference evidence="1 2" key="1">
    <citation type="journal article" date="2018" name="Evol. Lett.">
        <title>Horizontal gene cluster transfer increased hallucinogenic mushroom diversity.</title>
        <authorList>
            <person name="Reynolds H.T."/>
            <person name="Vijayakumar V."/>
            <person name="Gluck-Thaler E."/>
            <person name="Korotkin H.B."/>
            <person name="Matheny P.B."/>
            <person name="Slot J.C."/>
        </authorList>
    </citation>
    <scope>NUCLEOTIDE SEQUENCE [LARGE SCALE GENOMIC DNA]</scope>
    <source>
        <strain evidence="1 2">2631</strain>
    </source>
</reference>
<dbReference type="Proteomes" id="UP000283269">
    <property type="component" value="Unassembled WGS sequence"/>
</dbReference>
<evidence type="ECO:0000313" key="2">
    <source>
        <dbReference type="Proteomes" id="UP000283269"/>
    </source>
</evidence>
<keyword evidence="2" id="KW-1185">Reference proteome</keyword>
<name>A0A409WQ59_PSICY</name>
<proteinExistence type="predicted"/>
<dbReference type="EMBL" id="NHYD01003318">
    <property type="protein sequence ID" value="PPQ80633.1"/>
    <property type="molecule type" value="Genomic_DNA"/>
</dbReference>
<comment type="caution">
    <text evidence="1">The sequence shown here is derived from an EMBL/GenBank/DDBJ whole genome shotgun (WGS) entry which is preliminary data.</text>
</comment>